<organism evidence="1">
    <name type="scientific">marine sediment metagenome</name>
    <dbReference type="NCBI Taxonomy" id="412755"/>
    <lineage>
        <taxon>unclassified sequences</taxon>
        <taxon>metagenomes</taxon>
        <taxon>ecological metagenomes</taxon>
    </lineage>
</organism>
<proteinExistence type="predicted"/>
<evidence type="ECO:0000313" key="1">
    <source>
        <dbReference type="EMBL" id="KKM59992.1"/>
    </source>
</evidence>
<comment type="caution">
    <text evidence="1">The sequence shown here is derived from an EMBL/GenBank/DDBJ whole genome shotgun (WGS) entry which is preliminary data.</text>
</comment>
<sequence length="107" mass="12316">MATSDYSRSIEKDIIIKEDRLFNAIFEFGRDDDAAVDFGDDTILMKIWNKQGGTLRDTLTSGTEFTVSVARLTFNKTFTNLLNRAYYYEIYNDTLKVGIRHGLFIVL</sequence>
<gene>
    <name evidence="1" type="ORF">LCGC14_1546340</name>
</gene>
<reference evidence="1" key="1">
    <citation type="journal article" date="2015" name="Nature">
        <title>Complex archaea that bridge the gap between prokaryotes and eukaryotes.</title>
        <authorList>
            <person name="Spang A."/>
            <person name="Saw J.H."/>
            <person name="Jorgensen S.L."/>
            <person name="Zaremba-Niedzwiedzka K."/>
            <person name="Martijn J."/>
            <person name="Lind A.E."/>
            <person name="van Eijk R."/>
            <person name="Schleper C."/>
            <person name="Guy L."/>
            <person name="Ettema T.J."/>
        </authorList>
    </citation>
    <scope>NUCLEOTIDE SEQUENCE</scope>
</reference>
<protein>
    <submittedName>
        <fullName evidence="1">Uncharacterized protein</fullName>
    </submittedName>
</protein>
<dbReference type="EMBL" id="LAZR01011761">
    <property type="protein sequence ID" value="KKM59992.1"/>
    <property type="molecule type" value="Genomic_DNA"/>
</dbReference>
<accession>A0A0F9LSE0</accession>
<dbReference type="AlphaFoldDB" id="A0A0F9LSE0"/>
<name>A0A0F9LSE0_9ZZZZ</name>